<dbReference type="AlphaFoldDB" id="A0A067YC39"/>
<keyword evidence="1" id="KW-0812">Transmembrane</keyword>
<dbReference type="RefSeq" id="YP_009047725.1">
    <property type="nucleotide sequence ID" value="NC_024526.1"/>
</dbReference>
<feature type="transmembrane region" description="Helical" evidence="1">
    <location>
        <begin position="81"/>
        <end position="100"/>
    </location>
</feature>
<dbReference type="GeneID" id="19907506"/>
<sequence>MMMNTIMIMIFLVNLIFLFMFHPLAMIFILILQTMLISILMYSITQFPWFSYTLILVFLGGMLILFTYMSNIASNEMFKPNLKMLLPLVLAPISAFLIPLPKQNLTSETKTTYTDQFSNLTIFKPFSDAIMPITLLMASYIILTLLTVVKISKMNQGPLRII</sequence>
<dbReference type="EMBL" id="KF493890">
    <property type="protein sequence ID" value="AGZ92377.1"/>
    <property type="molecule type" value="Genomic_DNA"/>
</dbReference>
<protein>
    <submittedName>
        <fullName evidence="2">NADH dehydrogenase subunit 6</fullName>
    </submittedName>
</protein>
<organism evidence="2">
    <name type="scientific">Striatobalanus amaryllis</name>
    <dbReference type="NCBI Taxonomy" id="1414657"/>
    <lineage>
        <taxon>Eukaryota</taxon>
        <taxon>Metazoa</taxon>
        <taxon>Ecdysozoa</taxon>
        <taxon>Arthropoda</taxon>
        <taxon>Crustacea</taxon>
        <taxon>Multicrustacea</taxon>
        <taxon>Cirripedia</taxon>
        <taxon>Thoracica</taxon>
        <taxon>Thoracicalcarea</taxon>
        <taxon>Balanomorpha</taxon>
        <taxon>Balanoidea</taxon>
        <taxon>Balanidae</taxon>
        <taxon>Archaeobalaninae</taxon>
        <taxon>Striatobalanus</taxon>
    </lineage>
</organism>
<feature type="transmembrane region" description="Helical" evidence="1">
    <location>
        <begin position="49"/>
        <end position="69"/>
    </location>
</feature>
<gene>
    <name evidence="2" type="primary">ND6</name>
</gene>
<evidence type="ECO:0000256" key="1">
    <source>
        <dbReference type="SAM" id="Phobius"/>
    </source>
</evidence>
<accession>A0A067YC39</accession>
<keyword evidence="1" id="KW-0472">Membrane</keyword>
<feature type="transmembrane region" description="Helical" evidence="1">
    <location>
        <begin position="129"/>
        <end position="149"/>
    </location>
</feature>
<keyword evidence="1" id="KW-1133">Transmembrane helix</keyword>
<dbReference type="CTD" id="4541"/>
<keyword evidence="2" id="KW-0496">Mitochondrion</keyword>
<feature type="transmembrane region" description="Helical" evidence="1">
    <location>
        <begin position="12"/>
        <end position="43"/>
    </location>
</feature>
<geneLocation type="mitochondrion" evidence="2"/>
<proteinExistence type="predicted"/>
<reference evidence="2" key="1">
    <citation type="journal article" date="2014" name="Mitochondrial DNA">
        <title>Complete mitochondrial genome of the acorn barnacle Striatobalanus amaryllis (Crustacea: Maxillopoda): the first representative from Archaeobalanidae.</title>
        <authorList>
            <person name="Tsang L.M."/>
            <person name="Shen X."/>
            <person name="Chu K.H."/>
            <person name="Chan B.K."/>
        </authorList>
    </citation>
    <scope>NUCLEOTIDE SEQUENCE</scope>
</reference>
<evidence type="ECO:0000313" key="2">
    <source>
        <dbReference type="EMBL" id="AGZ92377.1"/>
    </source>
</evidence>
<name>A0A067YC39_9CRUS</name>